<keyword evidence="3 9" id="KW-0963">Cytoplasm</keyword>
<comment type="caution">
    <text evidence="13">The sequence shown here is derived from an EMBL/GenBank/DDBJ whole genome shotgun (WGS) entry which is preliminary data.</text>
</comment>
<keyword evidence="8" id="KW-0238">DNA-binding</keyword>
<keyword evidence="5 9" id="KW-0548">Nucleotidyltransferase</keyword>
<comment type="subcellular location">
    <subcellularLocation>
        <location evidence="1 9">Cytoplasm</location>
    </subcellularLocation>
</comment>
<dbReference type="GO" id="GO:0006271">
    <property type="term" value="P:DNA strand elongation involved in DNA replication"/>
    <property type="evidence" value="ECO:0007669"/>
    <property type="project" value="TreeGrafter"/>
</dbReference>
<keyword evidence="7 9" id="KW-0239">DNA-directed DNA polymerase</keyword>
<dbReference type="Pfam" id="PF02768">
    <property type="entry name" value="DNA_pol3_beta_3"/>
    <property type="match status" value="1"/>
</dbReference>
<dbReference type="PIRSF" id="PIRSF000804">
    <property type="entry name" value="DNA_pol_III_b"/>
    <property type="match status" value="1"/>
</dbReference>
<comment type="similarity">
    <text evidence="2 9">Belongs to the beta sliding clamp family.</text>
</comment>
<sequence length="372" mass="42059">MRFTSLLENIKKSLLFAEKALGKSSNLPILSSFLIEAEKNTVKVSATNLEIGIKSSFSAKIEKEGKVVVPAKTLINFLGQVNEAKLDFVLGEKKLVLKTDEYQAEFSLLDAEEFPIIPEVKSGKTLRIESNLLAKSFEQVLIASSRNDFRPELSSVYFGFQEGIGLKIVATDTFRLAEKIIPDNEFHALVKEKTYCLIPLRTAEEVMKIAKEKLEPCDISIDQNQILFEWKETSLISRLLEGEFPDYDAVVPKDFESQLTASQEKLLEALRVTGVFSSKLNDVKLNFSPKDKKLILLAQDNFVGSNQAKVELESVKGESREMVFNYRYLLDGLQAMQVKEKVFIGFGSQERPILIRSENDASYFYILMPLRL</sequence>
<dbReference type="Proteomes" id="UP000178570">
    <property type="component" value="Unassembled WGS sequence"/>
</dbReference>
<evidence type="ECO:0000259" key="12">
    <source>
        <dbReference type="Pfam" id="PF02768"/>
    </source>
</evidence>
<dbReference type="InterPro" id="IPR022634">
    <property type="entry name" value="DNA_polIII_beta_N"/>
</dbReference>
<feature type="domain" description="DNA polymerase III beta sliding clamp N-terminal" evidence="10">
    <location>
        <begin position="1"/>
        <end position="118"/>
    </location>
</feature>
<dbReference type="InterPro" id="IPR022635">
    <property type="entry name" value="DNA_polIII_beta_C"/>
</dbReference>
<organism evidence="13 14">
    <name type="scientific">Candidatus Brennerbacteria bacterium RIFOXYD1_FULL_41_16</name>
    <dbReference type="NCBI Taxonomy" id="1797529"/>
    <lineage>
        <taxon>Bacteria</taxon>
        <taxon>Candidatus Brenneribacteriota</taxon>
    </lineage>
</organism>
<evidence type="ECO:0000256" key="6">
    <source>
        <dbReference type="ARBA" id="ARBA00022705"/>
    </source>
</evidence>
<evidence type="ECO:0000256" key="7">
    <source>
        <dbReference type="ARBA" id="ARBA00022932"/>
    </source>
</evidence>
<dbReference type="SUPFAM" id="SSF55979">
    <property type="entry name" value="DNA clamp"/>
    <property type="match status" value="3"/>
</dbReference>
<keyword evidence="6 9" id="KW-0235">DNA replication</keyword>
<dbReference type="GO" id="GO:0009360">
    <property type="term" value="C:DNA polymerase III complex"/>
    <property type="evidence" value="ECO:0007669"/>
    <property type="project" value="InterPro"/>
</dbReference>
<evidence type="ECO:0000256" key="1">
    <source>
        <dbReference type="ARBA" id="ARBA00004496"/>
    </source>
</evidence>
<dbReference type="NCBIfam" id="TIGR00663">
    <property type="entry name" value="dnan"/>
    <property type="match status" value="1"/>
</dbReference>
<evidence type="ECO:0000256" key="2">
    <source>
        <dbReference type="ARBA" id="ARBA00010752"/>
    </source>
</evidence>
<dbReference type="CDD" id="cd00140">
    <property type="entry name" value="beta_clamp"/>
    <property type="match status" value="1"/>
</dbReference>
<dbReference type="GO" id="GO:0005737">
    <property type="term" value="C:cytoplasm"/>
    <property type="evidence" value="ECO:0007669"/>
    <property type="project" value="UniProtKB-SubCell"/>
</dbReference>
<dbReference type="PANTHER" id="PTHR30478:SF0">
    <property type="entry name" value="BETA SLIDING CLAMP"/>
    <property type="match status" value="1"/>
</dbReference>
<evidence type="ECO:0000259" key="10">
    <source>
        <dbReference type="Pfam" id="PF00712"/>
    </source>
</evidence>
<reference evidence="13 14" key="1">
    <citation type="journal article" date="2016" name="Nat. Commun.">
        <title>Thousands of microbial genomes shed light on interconnected biogeochemical processes in an aquifer system.</title>
        <authorList>
            <person name="Anantharaman K."/>
            <person name="Brown C.T."/>
            <person name="Hug L.A."/>
            <person name="Sharon I."/>
            <person name="Castelle C.J."/>
            <person name="Probst A.J."/>
            <person name="Thomas B.C."/>
            <person name="Singh A."/>
            <person name="Wilkins M.J."/>
            <person name="Karaoz U."/>
            <person name="Brodie E.L."/>
            <person name="Williams K.H."/>
            <person name="Hubbard S.S."/>
            <person name="Banfield J.F."/>
        </authorList>
    </citation>
    <scope>NUCLEOTIDE SEQUENCE [LARGE SCALE GENOMIC DNA]</scope>
</reference>
<dbReference type="GO" id="GO:0003677">
    <property type="term" value="F:DNA binding"/>
    <property type="evidence" value="ECO:0007669"/>
    <property type="project" value="UniProtKB-UniRule"/>
</dbReference>
<name>A0A1G1XLZ1_9BACT</name>
<dbReference type="Gene3D" id="3.10.150.10">
    <property type="entry name" value="DNA Polymerase III, subunit A, domain 2"/>
    <property type="match status" value="1"/>
</dbReference>
<evidence type="ECO:0000256" key="8">
    <source>
        <dbReference type="ARBA" id="ARBA00023125"/>
    </source>
</evidence>
<dbReference type="Pfam" id="PF00712">
    <property type="entry name" value="DNA_pol3_beta"/>
    <property type="match status" value="1"/>
</dbReference>
<gene>
    <name evidence="13" type="ORF">A2570_00955</name>
</gene>
<dbReference type="Gene3D" id="3.70.10.10">
    <property type="match status" value="1"/>
</dbReference>
<evidence type="ECO:0000256" key="4">
    <source>
        <dbReference type="ARBA" id="ARBA00022679"/>
    </source>
</evidence>
<dbReference type="GO" id="GO:0003887">
    <property type="term" value="F:DNA-directed DNA polymerase activity"/>
    <property type="evidence" value="ECO:0007669"/>
    <property type="project" value="UniProtKB-UniRule"/>
</dbReference>
<dbReference type="PANTHER" id="PTHR30478">
    <property type="entry name" value="DNA POLYMERASE III SUBUNIT BETA"/>
    <property type="match status" value="1"/>
</dbReference>
<protein>
    <recommendedName>
        <fullName evidence="9">Beta sliding clamp</fullName>
    </recommendedName>
</protein>
<dbReference type="InterPro" id="IPR001001">
    <property type="entry name" value="DNA_polIII_beta"/>
</dbReference>
<feature type="domain" description="DNA polymerase III beta sliding clamp central" evidence="11">
    <location>
        <begin position="128"/>
        <end position="246"/>
    </location>
</feature>
<evidence type="ECO:0000313" key="14">
    <source>
        <dbReference type="Proteomes" id="UP000178570"/>
    </source>
</evidence>
<dbReference type="EMBL" id="MHHY01000006">
    <property type="protein sequence ID" value="OGY40686.1"/>
    <property type="molecule type" value="Genomic_DNA"/>
</dbReference>
<comment type="function">
    <text evidence="9">Confers DNA tethering and processivity to DNA polymerases and other proteins. Acts as a clamp, forming a ring around DNA (a reaction catalyzed by the clamp-loading complex) which diffuses in an ATP-independent manner freely and bidirectionally along dsDNA. Initially characterized for its ability to contact the catalytic subunit of DNA polymerase III (Pol III), a complex, multichain enzyme responsible for most of the replicative synthesis in bacteria; Pol III exhibits 3'-5' exonuclease proofreading activity. The beta chain is required for initiation of replication as well as for processivity of DNA replication.</text>
</comment>
<proteinExistence type="inferred from homology"/>
<feature type="domain" description="DNA polymerase III beta sliding clamp C-terminal" evidence="12">
    <location>
        <begin position="250"/>
        <end position="371"/>
    </location>
</feature>
<dbReference type="GO" id="GO:0008408">
    <property type="term" value="F:3'-5' exonuclease activity"/>
    <property type="evidence" value="ECO:0007669"/>
    <property type="project" value="InterPro"/>
</dbReference>
<evidence type="ECO:0000259" key="11">
    <source>
        <dbReference type="Pfam" id="PF02767"/>
    </source>
</evidence>
<dbReference type="InterPro" id="IPR046938">
    <property type="entry name" value="DNA_clamp_sf"/>
</dbReference>
<evidence type="ECO:0000256" key="5">
    <source>
        <dbReference type="ARBA" id="ARBA00022695"/>
    </source>
</evidence>
<evidence type="ECO:0000313" key="13">
    <source>
        <dbReference type="EMBL" id="OGY40686.1"/>
    </source>
</evidence>
<dbReference type="InterPro" id="IPR022637">
    <property type="entry name" value="DNA_polIII_beta_cen"/>
</dbReference>
<dbReference type="Pfam" id="PF02767">
    <property type="entry name" value="DNA_pol3_beta_2"/>
    <property type="match status" value="1"/>
</dbReference>
<comment type="subunit">
    <text evidence="9">Forms a ring-shaped head-to-tail homodimer around DNA.</text>
</comment>
<dbReference type="SMART" id="SM00480">
    <property type="entry name" value="POL3Bc"/>
    <property type="match status" value="1"/>
</dbReference>
<keyword evidence="4 9" id="KW-0808">Transferase</keyword>
<evidence type="ECO:0000256" key="9">
    <source>
        <dbReference type="PIRNR" id="PIRNR000804"/>
    </source>
</evidence>
<accession>A0A1G1XLZ1</accession>
<dbReference type="STRING" id="1797529.A2570_00955"/>
<evidence type="ECO:0000256" key="3">
    <source>
        <dbReference type="ARBA" id="ARBA00022490"/>
    </source>
</evidence>
<dbReference type="AlphaFoldDB" id="A0A1G1XLZ1"/>